<dbReference type="AlphaFoldDB" id="A0A098SCW2"/>
<dbReference type="SUPFAM" id="SSF53807">
    <property type="entry name" value="Helical backbone' metal receptor"/>
    <property type="match status" value="1"/>
</dbReference>
<dbReference type="STRING" id="1524460.IX84_06730"/>
<name>A0A098SCW2_9BACT</name>
<dbReference type="Gene3D" id="3.40.50.1980">
    <property type="entry name" value="Nitrogenase molybdenum iron protein domain"/>
    <property type="match status" value="2"/>
</dbReference>
<dbReference type="Pfam" id="PF01497">
    <property type="entry name" value="Peripla_BP_2"/>
    <property type="match status" value="1"/>
</dbReference>
<dbReference type="InterPro" id="IPR002491">
    <property type="entry name" value="ABC_transptr_periplasmic_BD"/>
</dbReference>
<keyword evidence="1" id="KW-0732">Signal</keyword>
<dbReference type="EMBL" id="JPOS01000016">
    <property type="protein sequence ID" value="KGE88822.1"/>
    <property type="molecule type" value="Genomic_DNA"/>
</dbReference>
<accession>A0A098SCW2</accession>
<dbReference type="InterPro" id="IPR050902">
    <property type="entry name" value="ABC_Transporter_SBP"/>
</dbReference>
<dbReference type="NCBIfam" id="NF038402">
    <property type="entry name" value="TroA_like"/>
    <property type="match status" value="1"/>
</dbReference>
<reference evidence="3 4" key="1">
    <citation type="journal article" date="2014" name="Int. J. Syst. Evol. Microbiol.">
        <title>Phaeodactylibacter xiamenensis gen. nov., sp. nov., a member of the family Saprospiraceae isolated from the marine alga Phaeodactylum tricornutum.</title>
        <authorList>
            <person name="Chen Z.Jr."/>
            <person name="Lei X."/>
            <person name="Lai Q."/>
            <person name="Li Y."/>
            <person name="Zhang B."/>
            <person name="Zhang J."/>
            <person name="Zhang H."/>
            <person name="Yang L."/>
            <person name="Zheng W."/>
            <person name="Tian Y."/>
            <person name="Yu Z."/>
            <person name="Xu H.Jr."/>
            <person name="Zheng T."/>
        </authorList>
    </citation>
    <scope>NUCLEOTIDE SEQUENCE [LARGE SCALE GENOMIC DNA]</scope>
    <source>
        <strain evidence="3 4">KD52</strain>
    </source>
</reference>
<dbReference type="Proteomes" id="UP000029736">
    <property type="component" value="Unassembled WGS sequence"/>
</dbReference>
<dbReference type="RefSeq" id="WP_044217721.1">
    <property type="nucleotide sequence ID" value="NZ_JBKAGJ010000001.1"/>
</dbReference>
<dbReference type="PROSITE" id="PS50983">
    <property type="entry name" value="FE_B12_PBP"/>
    <property type="match status" value="1"/>
</dbReference>
<dbReference type="InterPro" id="IPR054828">
    <property type="entry name" value="Vit_B12_bind_prot"/>
</dbReference>
<evidence type="ECO:0000259" key="2">
    <source>
        <dbReference type="PROSITE" id="PS50983"/>
    </source>
</evidence>
<evidence type="ECO:0000313" key="4">
    <source>
        <dbReference type="Proteomes" id="UP000029736"/>
    </source>
</evidence>
<comment type="caution">
    <text evidence="3">The sequence shown here is derived from an EMBL/GenBank/DDBJ whole genome shotgun (WGS) entry which is preliminary data.</text>
</comment>
<organism evidence="3 4">
    <name type="scientific">Phaeodactylibacter xiamenensis</name>
    <dbReference type="NCBI Taxonomy" id="1524460"/>
    <lineage>
        <taxon>Bacteria</taxon>
        <taxon>Pseudomonadati</taxon>
        <taxon>Bacteroidota</taxon>
        <taxon>Saprospiria</taxon>
        <taxon>Saprospirales</taxon>
        <taxon>Haliscomenobacteraceae</taxon>
        <taxon>Phaeodactylibacter</taxon>
    </lineage>
</organism>
<keyword evidence="4" id="KW-1185">Reference proteome</keyword>
<dbReference type="PANTHER" id="PTHR30535:SF35">
    <property type="entry name" value="PERIPLASMIC BINDING PROTEIN"/>
    <property type="match status" value="1"/>
</dbReference>
<feature type="domain" description="Fe/B12 periplasmic-binding" evidence="2">
    <location>
        <begin position="21"/>
        <end position="263"/>
    </location>
</feature>
<protein>
    <submittedName>
        <fullName evidence="3">Iron ABC transporter</fullName>
    </submittedName>
</protein>
<dbReference type="PANTHER" id="PTHR30535">
    <property type="entry name" value="VITAMIN B12-BINDING PROTEIN"/>
    <property type="match status" value="1"/>
</dbReference>
<evidence type="ECO:0000313" key="3">
    <source>
        <dbReference type="EMBL" id="KGE88822.1"/>
    </source>
</evidence>
<gene>
    <name evidence="3" type="ORF">IX84_06730</name>
</gene>
<evidence type="ECO:0000256" key="1">
    <source>
        <dbReference type="ARBA" id="ARBA00022729"/>
    </source>
</evidence>
<proteinExistence type="predicted"/>
<sequence length="263" mass="29711">MPPIVTDQMGRKVQLPAPPLRIVSLVPSQTELLAKLNLDKAVVGITKFCVHPEEWFRSKTRVGGTKEVKMDVIAGLSPNLIIGNKEENSPEDIRALEKDYPVWMSDIEDLEDALDMIRTVGLLTDRQPAAEELAGKINGAFIALGQQVQRLPPVSAAYLIWRKPYMVAARETFIDEMLQRAGFSNVFSRERRYPEVSLDAIAAREPEVILLSSEPYPFKEKHIAELQAACPTSDIQLVDGEFFSWYGSRLLQSPDYFRALRRR</sequence>